<sequence length="143" mass="16731">MNVEKSYSIYQSFTHSKYNSDECISAYHTWYSGAAVLFSKFFQSSDDEYKIFRNEMGAAWVLQSEYSTIVVPGFEIPDIKGAINPRKLAIVLNDKKHIRSSLNKFRERFLDLFNLPNLDDDIVWENNRNSFIEVVLQKDKLTE</sequence>
<dbReference type="EMBL" id="SRZA01000038">
    <property type="protein sequence ID" value="TGY01649.1"/>
    <property type="molecule type" value="Genomic_DNA"/>
</dbReference>
<dbReference type="RefSeq" id="WP_128824548.1">
    <property type="nucleotide sequence ID" value="NZ_CABIXU010000144.1"/>
</dbReference>
<dbReference type="AlphaFoldDB" id="A0A4S2AKL3"/>
<proteinExistence type="predicted"/>
<accession>A0A4S2AKL3</accession>
<reference evidence="1 3" key="1">
    <citation type="submission" date="2019-03" db="EMBL/GenBank/DDBJ databases">
        <title>Diversity of the mouse oral microbiome.</title>
        <authorList>
            <person name="Joseph S."/>
            <person name="Aduse-Opoku J."/>
            <person name="Curtis M."/>
            <person name="Wade W."/>
            <person name="Hashim A."/>
        </authorList>
    </citation>
    <scope>NUCLEOTIDE SEQUENCE [LARGE SCALE GENOMIC DNA]</scope>
    <source>
        <strain evidence="1 3">P2318</strain>
    </source>
</reference>
<protein>
    <submittedName>
        <fullName evidence="2">Uncharacterized protein</fullName>
    </submittedName>
</protein>
<organism evidence="2 4">
    <name type="scientific">Bacteroides acidifaciens</name>
    <dbReference type="NCBI Taxonomy" id="85831"/>
    <lineage>
        <taxon>Bacteria</taxon>
        <taxon>Pseudomonadati</taxon>
        <taxon>Bacteroidota</taxon>
        <taxon>Bacteroidia</taxon>
        <taxon>Bacteroidales</taxon>
        <taxon>Bacteroidaceae</taxon>
        <taxon>Bacteroides</taxon>
    </lineage>
</organism>
<dbReference type="Proteomes" id="UP000298073">
    <property type="component" value="Unassembled WGS sequence"/>
</dbReference>
<reference evidence="2 4" key="2">
    <citation type="submission" date="2019-04" db="EMBL/GenBank/DDBJ databases">
        <title>Microbes associate with the intestines of laboratory mice.</title>
        <authorList>
            <person name="Navarre W."/>
            <person name="Wong E."/>
            <person name="Huang K."/>
            <person name="Tropini C."/>
            <person name="Ng K."/>
            <person name="Yu B."/>
        </authorList>
    </citation>
    <scope>NUCLEOTIDE SEQUENCE [LARGE SCALE GENOMIC DNA]</scope>
    <source>
        <strain evidence="2 4">NM70_E10</strain>
    </source>
</reference>
<name>A0A4S2AKL3_9BACE</name>
<dbReference type="GeneID" id="93049698"/>
<dbReference type="Proteomes" id="UP000305751">
    <property type="component" value="Unassembled WGS sequence"/>
</dbReference>
<evidence type="ECO:0000313" key="3">
    <source>
        <dbReference type="Proteomes" id="UP000298073"/>
    </source>
</evidence>
<gene>
    <name evidence="1" type="ORF">E4T97_10315</name>
    <name evidence="2" type="ORF">E5356_12270</name>
</gene>
<evidence type="ECO:0000313" key="4">
    <source>
        <dbReference type="Proteomes" id="UP000305751"/>
    </source>
</evidence>
<dbReference type="EMBL" id="SPPV01000019">
    <property type="protein sequence ID" value="TFU49417.1"/>
    <property type="molecule type" value="Genomic_DNA"/>
</dbReference>
<keyword evidence="4" id="KW-1185">Reference proteome</keyword>
<evidence type="ECO:0000313" key="1">
    <source>
        <dbReference type="EMBL" id="TFU49417.1"/>
    </source>
</evidence>
<evidence type="ECO:0000313" key="2">
    <source>
        <dbReference type="EMBL" id="TGY01649.1"/>
    </source>
</evidence>
<comment type="caution">
    <text evidence="2">The sequence shown here is derived from an EMBL/GenBank/DDBJ whole genome shotgun (WGS) entry which is preliminary data.</text>
</comment>